<dbReference type="InterPro" id="IPR004360">
    <property type="entry name" value="Glyas_Fos-R_dOase_dom"/>
</dbReference>
<dbReference type="InterPro" id="IPR029068">
    <property type="entry name" value="Glyas_Bleomycin-R_OHBP_Dase"/>
</dbReference>
<keyword evidence="2" id="KW-0223">Dioxygenase</keyword>
<reference evidence="2 3" key="1">
    <citation type="journal article" date="2019" name="Int. J. Syst. Evol. Microbiol.">
        <title>The Global Catalogue of Microorganisms (GCM) 10K type strain sequencing project: providing services to taxonomists for standard genome sequencing and annotation.</title>
        <authorList>
            <consortium name="The Broad Institute Genomics Platform"/>
            <consortium name="The Broad Institute Genome Sequencing Center for Infectious Disease"/>
            <person name="Wu L."/>
            <person name="Ma J."/>
        </authorList>
    </citation>
    <scope>NUCLEOTIDE SEQUENCE [LARGE SCALE GENOMIC DNA]</scope>
    <source>
        <strain evidence="2 3">JCM 12662</strain>
    </source>
</reference>
<evidence type="ECO:0000259" key="1">
    <source>
        <dbReference type="PROSITE" id="PS51819"/>
    </source>
</evidence>
<dbReference type="PANTHER" id="PTHR36110">
    <property type="entry name" value="RING-CLEAVING DIOXYGENASE MHQE-RELATED"/>
    <property type="match status" value="1"/>
</dbReference>
<dbReference type="InterPro" id="IPR037523">
    <property type="entry name" value="VOC_core"/>
</dbReference>
<dbReference type="InterPro" id="IPR052537">
    <property type="entry name" value="Extradiol_RC_dioxygenase"/>
</dbReference>
<dbReference type="PANTHER" id="PTHR36110:SF4">
    <property type="entry name" value="RING-CLEAVING DIOXYGENASE MHQA-RELATED"/>
    <property type="match status" value="1"/>
</dbReference>
<dbReference type="Proteomes" id="UP001501166">
    <property type="component" value="Unassembled WGS sequence"/>
</dbReference>
<gene>
    <name evidence="2" type="ORF">GCM10008932_24280</name>
</gene>
<evidence type="ECO:0000313" key="2">
    <source>
        <dbReference type="EMBL" id="GAA0372159.1"/>
    </source>
</evidence>
<dbReference type="Gene3D" id="3.10.180.10">
    <property type="entry name" value="2,3-Dihydroxybiphenyl 1,2-Dioxygenase, domain 1"/>
    <property type="match status" value="2"/>
</dbReference>
<proteinExistence type="predicted"/>
<dbReference type="EMBL" id="BAAACW010000167">
    <property type="protein sequence ID" value="GAA0372159.1"/>
    <property type="molecule type" value="Genomic_DNA"/>
</dbReference>
<accession>A0ABN0XT83</accession>
<dbReference type="PROSITE" id="PS51819">
    <property type="entry name" value="VOC"/>
    <property type="match status" value="2"/>
</dbReference>
<feature type="domain" description="VOC" evidence="1">
    <location>
        <begin position="156"/>
        <end position="274"/>
    </location>
</feature>
<dbReference type="SUPFAM" id="SSF54593">
    <property type="entry name" value="Glyoxalase/Bleomycin resistance protein/Dihydroxybiphenyl dioxygenase"/>
    <property type="match status" value="1"/>
</dbReference>
<sequence length="313" mass="35581">MAQLLGHHDISMYTKDASENNAFYKNILGLRRVKVSVNQENPTMYHIFHGDKTGSPGTELTFFEMPRVGSTLRGTNAYERIGLLVPTQKSLDYWKNRFESYDVKHSEVISYADRAALHFEDPEGLRFVLQVSEEDQRSSFEPWENSSVPSEHQITGLGTIEITVSDLDKMTQTLTDLFHFTLVEEKAEEVLLQSVSGEVFGEVLLKKKEGPSVRLGRGSVHHLAFRVKDEEDLIYFSEKLKERGLETTGVVDRYYFKSLYYTDSSGIVFEIATDGPGFTMDSSVQELGQTLDLPPALEDRRNEIEGHLKPIEE</sequence>
<feature type="domain" description="VOC" evidence="1">
    <location>
        <begin position="6"/>
        <end position="132"/>
    </location>
</feature>
<name>A0ABN0XT83_9LACT</name>
<organism evidence="2 3">
    <name type="scientific">Alkalibacterium iburiense</name>
    <dbReference type="NCBI Taxonomy" id="290589"/>
    <lineage>
        <taxon>Bacteria</taxon>
        <taxon>Bacillati</taxon>
        <taxon>Bacillota</taxon>
        <taxon>Bacilli</taxon>
        <taxon>Lactobacillales</taxon>
        <taxon>Carnobacteriaceae</taxon>
        <taxon>Alkalibacterium</taxon>
    </lineage>
</organism>
<dbReference type="RefSeq" id="WP_343757014.1">
    <property type="nucleotide sequence ID" value="NZ_BAAACW010000167.1"/>
</dbReference>
<comment type="caution">
    <text evidence="2">The sequence shown here is derived from an EMBL/GenBank/DDBJ whole genome shotgun (WGS) entry which is preliminary data.</text>
</comment>
<evidence type="ECO:0000313" key="3">
    <source>
        <dbReference type="Proteomes" id="UP001501166"/>
    </source>
</evidence>
<keyword evidence="2" id="KW-0560">Oxidoreductase</keyword>
<keyword evidence="3" id="KW-1185">Reference proteome</keyword>
<protein>
    <submittedName>
        <fullName evidence="2">Ring-cleaving dioxygenase</fullName>
    </submittedName>
</protein>
<dbReference type="GO" id="GO:0051213">
    <property type="term" value="F:dioxygenase activity"/>
    <property type="evidence" value="ECO:0007669"/>
    <property type="project" value="UniProtKB-KW"/>
</dbReference>
<dbReference type="CDD" id="cd08347">
    <property type="entry name" value="PcpA_C_like"/>
    <property type="match status" value="1"/>
</dbReference>
<dbReference type="Pfam" id="PF00903">
    <property type="entry name" value="Glyoxalase"/>
    <property type="match status" value="2"/>
</dbReference>